<keyword evidence="2 5" id="KW-0175">Coiled coil</keyword>
<dbReference type="PANTHER" id="PTHR32075:SF6">
    <property type="entry name" value="ISWI CHROMATIN-REMODELING COMPLEX SUBUNIT YPL216W-RELATED"/>
    <property type="match status" value="1"/>
</dbReference>
<accession>A0AAN6MFY8</accession>
<dbReference type="PANTHER" id="PTHR32075">
    <property type="entry name" value="ISWI CHROMATIN-REMODELING COMPLEX SUBUNIT YPL216W-RELATED"/>
    <property type="match status" value="1"/>
</dbReference>
<evidence type="ECO:0000256" key="4">
    <source>
        <dbReference type="PROSITE-ProRule" id="PRU00475"/>
    </source>
</evidence>
<name>A0AAN6MFY8_9PEZI</name>
<dbReference type="Pfam" id="PF10537">
    <property type="entry name" value="WAC_Acf1_DNA_bd"/>
    <property type="match status" value="1"/>
</dbReference>
<reference evidence="9" key="1">
    <citation type="journal article" date="2023" name="Mol. Phylogenet. Evol.">
        <title>Genome-scale phylogeny and comparative genomics of the fungal order Sordariales.</title>
        <authorList>
            <person name="Hensen N."/>
            <person name="Bonometti L."/>
            <person name="Westerberg I."/>
            <person name="Brannstrom I.O."/>
            <person name="Guillou S."/>
            <person name="Cros-Aarteil S."/>
            <person name="Calhoun S."/>
            <person name="Haridas S."/>
            <person name="Kuo A."/>
            <person name="Mondo S."/>
            <person name="Pangilinan J."/>
            <person name="Riley R."/>
            <person name="LaButti K."/>
            <person name="Andreopoulos B."/>
            <person name="Lipzen A."/>
            <person name="Chen C."/>
            <person name="Yan M."/>
            <person name="Daum C."/>
            <person name="Ng V."/>
            <person name="Clum A."/>
            <person name="Steindorff A."/>
            <person name="Ohm R.A."/>
            <person name="Martin F."/>
            <person name="Silar P."/>
            <person name="Natvig D.O."/>
            <person name="Lalanne C."/>
            <person name="Gautier V."/>
            <person name="Ament-Velasquez S.L."/>
            <person name="Kruys A."/>
            <person name="Hutchinson M.I."/>
            <person name="Powell A.J."/>
            <person name="Barry K."/>
            <person name="Miller A.N."/>
            <person name="Grigoriev I.V."/>
            <person name="Debuchy R."/>
            <person name="Gladieux P."/>
            <person name="Hiltunen Thoren M."/>
            <person name="Johannesson H."/>
        </authorList>
    </citation>
    <scope>NUCLEOTIDE SEQUENCE</scope>
    <source>
        <strain evidence="9">CBS 103.79</strain>
    </source>
</reference>
<evidence type="ECO:0000313" key="10">
    <source>
        <dbReference type="Proteomes" id="UP001303889"/>
    </source>
</evidence>
<dbReference type="GO" id="GO:0000785">
    <property type="term" value="C:chromatin"/>
    <property type="evidence" value="ECO:0007669"/>
    <property type="project" value="UniProtKB-ARBA"/>
</dbReference>
<dbReference type="GO" id="GO:0031509">
    <property type="term" value="P:subtelomeric heterochromatin formation"/>
    <property type="evidence" value="ECO:0007669"/>
    <property type="project" value="TreeGrafter"/>
</dbReference>
<sequence length="1057" mass="120102">MVLFKRKPVQYLPVPEIDDDHQEVWHIPQTGEVFVTYEDYLNRLDFYKQKRFICTISGHSGLTFFDALQSEHAGAAEVDQAFPEALKGPILRRVQFQTVSRIDTLVDQVYDEFRNDYYPGEAVTVHILGGERLHGVVRDKTRFGSKVLPDGGINPPFSRYFVSLDERPEEEAVVDDSHIFRDRKVFTKAVLRSFIKKTVTREAWNGAPWLVKHDVAEKYHIDTRVPAHLRYDTKLLERKQIQLQKKTSQADPAVVSSSSPVSPTGFRLPELKPAPKSHKSKAQQALQAQQHAIKGKHSTFGGHEPGSFVHLPLPGNPFQFPMSYRGEVPTPPVVRQPEPTPPPPPPKYPIEDLQVPLKGNGAVRPPLKFMCSDTPVDVAPESKSPLSDKILMKSIGPLLETWDTLNVYCEIFKLDSFTFDDYVETMLVASPTTPVQLFDEIHCAVLKIIVTSEADGGKVQIQLPEPEEEEDEEEDEDEEEESTEATPEPDPQPTGRATRSSLAKMEAERLLAEAAAAEEETEEEEAGPQHRSEEVLQDFDWIEQLKKREFKEGGWELIMVGLLNQLSKNDRLKESCEELLMQLVPVDIEPSQETVRQRYGTLDVNHRVQALQIICMLTSETRSVRGYMEDCSETMTAYRKEKIEWQRKRKQLIEDLKGLNDQRKILLPDNLPPSPPLEAAKTNGDVKVSDVEDLPANTSDEVPDSDEDGPPRKLRRMNDRVAERKRKAEKEQQERKEKAEAAKVPKMSKQFQRVLKDIQKKEDDIAECEREIAVIDNDLREADCPRTRVLGKDRFWNRYYWFERNGMPYGGLPDSSTASAGYANGCLWVQGPDELEREGYIDMSPEYQDEYKAKFEMTVPERKKLEEGATSVFNACQWGYYADPVDVDVLLSWLDPRGLNELKLRKELVNYRDKIVKNMENRKAYLAVPEEAEKKEEATEEAVVTPPPPPPPASNVGAGNKRMSTRGRGVTTILGARQPPPEPEPEPEPEPVVYRCMSWENTMALEDIGHLHSLQPPPARSRKLTKKKEAAIAAAAREVVEPEMVVTRKRGRQSSGR</sequence>
<dbReference type="Pfam" id="PF02791">
    <property type="entry name" value="DDT"/>
    <property type="match status" value="1"/>
</dbReference>
<feature type="region of interest" description="Disordered" evidence="6">
    <location>
        <begin position="931"/>
        <end position="964"/>
    </location>
</feature>
<feature type="compositionally biased region" description="Basic and acidic residues" evidence="6">
    <location>
        <begin position="716"/>
        <end position="743"/>
    </location>
</feature>
<dbReference type="InterPro" id="IPR028941">
    <property type="entry name" value="WHIM2_dom"/>
</dbReference>
<feature type="compositionally biased region" description="Acidic residues" evidence="6">
    <location>
        <begin position="465"/>
        <end position="483"/>
    </location>
</feature>
<feature type="domain" description="DDT" evidence="7">
    <location>
        <begin position="392"/>
        <end position="455"/>
    </location>
</feature>
<evidence type="ECO:0000256" key="5">
    <source>
        <dbReference type="SAM" id="Coils"/>
    </source>
</evidence>
<feature type="domain" description="WAC" evidence="8">
    <location>
        <begin position="22"/>
        <end position="131"/>
    </location>
</feature>
<dbReference type="InterPro" id="IPR028942">
    <property type="entry name" value="WHIM1_dom"/>
</dbReference>
<dbReference type="GO" id="GO:0005634">
    <property type="term" value="C:nucleus"/>
    <property type="evidence" value="ECO:0007669"/>
    <property type="project" value="UniProtKB-SubCell"/>
</dbReference>
<dbReference type="EMBL" id="MU855780">
    <property type="protein sequence ID" value="KAK3899472.1"/>
    <property type="molecule type" value="Genomic_DNA"/>
</dbReference>
<feature type="region of interest" description="Disordered" evidence="6">
    <location>
        <begin position="327"/>
        <end position="348"/>
    </location>
</feature>
<evidence type="ECO:0000256" key="2">
    <source>
        <dbReference type="ARBA" id="ARBA00023054"/>
    </source>
</evidence>
<comment type="caution">
    <text evidence="9">The sequence shown here is derived from an EMBL/GenBank/DDBJ whole genome shotgun (WGS) entry which is preliminary data.</text>
</comment>
<evidence type="ECO:0000256" key="3">
    <source>
        <dbReference type="ARBA" id="ARBA00023242"/>
    </source>
</evidence>
<evidence type="ECO:0000259" key="7">
    <source>
        <dbReference type="PROSITE" id="PS50827"/>
    </source>
</evidence>
<gene>
    <name evidence="9" type="ORF">C8A05DRAFT_36907</name>
</gene>
<feature type="compositionally biased region" description="Acidic residues" evidence="6">
    <location>
        <begin position="516"/>
        <end position="526"/>
    </location>
</feature>
<evidence type="ECO:0000256" key="6">
    <source>
        <dbReference type="SAM" id="MobiDB-lite"/>
    </source>
</evidence>
<reference evidence="9" key="2">
    <citation type="submission" date="2023-05" db="EMBL/GenBank/DDBJ databases">
        <authorList>
            <consortium name="Lawrence Berkeley National Laboratory"/>
            <person name="Steindorff A."/>
            <person name="Hensen N."/>
            <person name="Bonometti L."/>
            <person name="Westerberg I."/>
            <person name="Brannstrom I.O."/>
            <person name="Guillou S."/>
            <person name="Cros-Aarteil S."/>
            <person name="Calhoun S."/>
            <person name="Haridas S."/>
            <person name="Kuo A."/>
            <person name="Mondo S."/>
            <person name="Pangilinan J."/>
            <person name="Riley R."/>
            <person name="Labutti K."/>
            <person name="Andreopoulos B."/>
            <person name="Lipzen A."/>
            <person name="Chen C."/>
            <person name="Yanf M."/>
            <person name="Daum C."/>
            <person name="Ng V."/>
            <person name="Clum A."/>
            <person name="Ohm R."/>
            <person name="Martin F."/>
            <person name="Silar P."/>
            <person name="Natvig D."/>
            <person name="Lalanne C."/>
            <person name="Gautier V."/>
            <person name="Ament-Velasquez S.L."/>
            <person name="Kruys A."/>
            <person name="Hutchinson M.I."/>
            <person name="Powell A.J."/>
            <person name="Barry K."/>
            <person name="Miller A.N."/>
            <person name="Grigoriev I.V."/>
            <person name="Debuchy R."/>
            <person name="Gladieux P."/>
            <person name="Thoren M.H."/>
            <person name="Johannesson H."/>
        </authorList>
    </citation>
    <scope>NUCLEOTIDE SEQUENCE</scope>
    <source>
        <strain evidence="9">CBS 103.79</strain>
    </source>
</reference>
<organism evidence="9 10">
    <name type="scientific">Staphylotrichum tortipilum</name>
    <dbReference type="NCBI Taxonomy" id="2831512"/>
    <lineage>
        <taxon>Eukaryota</taxon>
        <taxon>Fungi</taxon>
        <taxon>Dikarya</taxon>
        <taxon>Ascomycota</taxon>
        <taxon>Pezizomycotina</taxon>
        <taxon>Sordariomycetes</taxon>
        <taxon>Sordariomycetidae</taxon>
        <taxon>Sordariales</taxon>
        <taxon>Chaetomiaceae</taxon>
        <taxon>Staphylotrichum</taxon>
    </lineage>
</organism>
<comment type="subcellular location">
    <subcellularLocation>
        <location evidence="1 4">Nucleus</location>
    </subcellularLocation>
</comment>
<dbReference type="Pfam" id="PF15613">
    <property type="entry name" value="WSD"/>
    <property type="match status" value="1"/>
</dbReference>
<dbReference type="InterPro" id="IPR013136">
    <property type="entry name" value="WSTF_Acf1_Cbp146"/>
</dbReference>
<feature type="region of interest" description="Disordered" evidence="6">
    <location>
        <begin position="665"/>
        <end position="746"/>
    </location>
</feature>
<feature type="compositionally biased region" description="Low complexity" evidence="6">
    <location>
        <begin position="282"/>
        <end position="292"/>
    </location>
</feature>
<dbReference type="Pfam" id="PF15612">
    <property type="entry name" value="WHIM1"/>
    <property type="match status" value="1"/>
</dbReference>
<feature type="coiled-coil region" evidence="5">
    <location>
        <begin position="635"/>
        <end position="662"/>
    </location>
</feature>
<evidence type="ECO:0000259" key="8">
    <source>
        <dbReference type="PROSITE" id="PS51136"/>
    </source>
</evidence>
<feature type="compositionally biased region" description="Low complexity" evidence="6">
    <location>
        <begin position="252"/>
        <end position="263"/>
    </location>
</feature>
<dbReference type="AlphaFoldDB" id="A0AAN6MFY8"/>
<protein>
    <submittedName>
        <fullName evidence="9">Uncharacterized protein</fullName>
    </submittedName>
</protein>
<dbReference type="GO" id="GO:0000781">
    <property type="term" value="C:chromosome, telomeric region"/>
    <property type="evidence" value="ECO:0007669"/>
    <property type="project" value="GOC"/>
</dbReference>
<feature type="region of interest" description="Disordered" evidence="6">
    <location>
        <begin position="457"/>
        <end position="535"/>
    </location>
</feature>
<dbReference type="PROSITE" id="PS51136">
    <property type="entry name" value="WAC"/>
    <property type="match status" value="1"/>
</dbReference>
<proteinExistence type="predicted"/>
<feature type="region of interest" description="Disordered" evidence="6">
    <location>
        <begin position="243"/>
        <end position="308"/>
    </location>
</feature>
<keyword evidence="10" id="KW-1185">Reference proteome</keyword>
<dbReference type="PROSITE" id="PS50827">
    <property type="entry name" value="DDT"/>
    <property type="match status" value="1"/>
</dbReference>
<dbReference type="InterPro" id="IPR018501">
    <property type="entry name" value="DDT_dom"/>
</dbReference>
<evidence type="ECO:0000313" key="9">
    <source>
        <dbReference type="EMBL" id="KAK3899472.1"/>
    </source>
</evidence>
<evidence type="ECO:0000256" key="1">
    <source>
        <dbReference type="ARBA" id="ARBA00004123"/>
    </source>
</evidence>
<feature type="compositionally biased region" description="Pro residues" evidence="6">
    <location>
        <begin position="329"/>
        <end position="348"/>
    </location>
</feature>
<keyword evidence="3 4" id="KW-0539">Nucleus</keyword>
<dbReference type="Proteomes" id="UP001303889">
    <property type="component" value="Unassembled WGS sequence"/>
</dbReference>